<evidence type="ECO:0000256" key="1">
    <source>
        <dbReference type="ARBA" id="ARBA00004123"/>
    </source>
</evidence>
<keyword evidence="3" id="KW-0804">Transcription</keyword>
<keyword evidence="4" id="KW-0539">Nucleus</keyword>
<evidence type="ECO:0000259" key="6">
    <source>
        <dbReference type="PROSITE" id="PS50888"/>
    </source>
</evidence>
<dbReference type="InterPro" id="IPR025610">
    <property type="entry name" value="MYC/MYB_N"/>
</dbReference>
<feature type="region of interest" description="Disordered" evidence="5">
    <location>
        <begin position="222"/>
        <end position="241"/>
    </location>
</feature>
<dbReference type="Pfam" id="PF14215">
    <property type="entry name" value="bHLH-MYC_N"/>
    <property type="match status" value="1"/>
</dbReference>
<evidence type="ECO:0000256" key="4">
    <source>
        <dbReference type="ARBA" id="ARBA00023242"/>
    </source>
</evidence>
<feature type="compositionally biased region" description="Polar residues" evidence="5">
    <location>
        <begin position="222"/>
        <end position="236"/>
    </location>
</feature>
<reference evidence="8" key="2">
    <citation type="submission" date="2025-08" db="UniProtKB">
        <authorList>
            <consortium name="RefSeq"/>
        </authorList>
    </citation>
    <scope>IDENTIFICATION</scope>
    <source>
        <tissue evidence="8">Young leaves</tissue>
    </source>
</reference>
<protein>
    <submittedName>
        <fullName evidence="8">Transcription factor LHW-like isoform X1</fullName>
    </submittedName>
</protein>
<organism evidence="7 8">
    <name type="scientific">Abrus precatorius</name>
    <name type="common">Indian licorice</name>
    <name type="synonym">Glycine abrus</name>
    <dbReference type="NCBI Taxonomy" id="3816"/>
    <lineage>
        <taxon>Eukaryota</taxon>
        <taxon>Viridiplantae</taxon>
        <taxon>Streptophyta</taxon>
        <taxon>Embryophyta</taxon>
        <taxon>Tracheophyta</taxon>
        <taxon>Spermatophyta</taxon>
        <taxon>Magnoliopsida</taxon>
        <taxon>eudicotyledons</taxon>
        <taxon>Gunneridae</taxon>
        <taxon>Pentapetalae</taxon>
        <taxon>rosids</taxon>
        <taxon>fabids</taxon>
        <taxon>Fabales</taxon>
        <taxon>Fabaceae</taxon>
        <taxon>Papilionoideae</taxon>
        <taxon>50 kb inversion clade</taxon>
        <taxon>NPAAA clade</taxon>
        <taxon>indigoferoid/millettioid clade</taxon>
        <taxon>Abreae</taxon>
        <taxon>Abrus</taxon>
    </lineage>
</organism>
<dbReference type="RefSeq" id="XP_027345136.1">
    <property type="nucleotide sequence ID" value="XM_027489335.1"/>
</dbReference>
<dbReference type="PANTHER" id="PTHR46196:SF4">
    <property type="entry name" value="TRANSCRIPTION FACTOR LHW"/>
    <property type="match status" value="1"/>
</dbReference>
<dbReference type="GO" id="GO:0005634">
    <property type="term" value="C:nucleus"/>
    <property type="evidence" value="ECO:0007669"/>
    <property type="project" value="UniProtKB-SubCell"/>
</dbReference>
<gene>
    <name evidence="8" type="primary">LOC113857443</name>
</gene>
<dbReference type="GO" id="GO:0003700">
    <property type="term" value="F:DNA-binding transcription factor activity"/>
    <property type="evidence" value="ECO:0007669"/>
    <property type="project" value="InterPro"/>
</dbReference>
<reference evidence="7" key="1">
    <citation type="journal article" date="2019" name="Toxins">
        <title>Detection of Abrin-Like and Prepropulchellin-Like Toxin Genes and Transcripts Using Whole Genome Sequencing and Full-Length Transcript Sequencing of Abrus precatorius.</title>
        <authorList>
            <person name="Hovde B.T."/>
            <person name="Daligault H.E."/>
            <person name="Hanschen E.R."/>
            <person name="Kunde Y.A."/>
            <person name="Johnson M.B."/>
            <person name="Starkenburg S.R."/>
            <person name="Johnson S.L."/>
        </authorList>
    </citation>
    <scope>NUCLEOTIDE SEQUENCE [LARGE SCALE GENOMIC DNA]</scope>
</reference>
<accession>A0A8B8KMU1</accession>
<keyword evidence="7" id="KW-1185">Reference proteome</keyword>
<dbReference type="Proteomes" id="UP000694853">
    <property type="component" value="Unplaced"/>
</dbReference>
<proteinExistence type="predicted"/>
<dbReference type="InterPro" id="IPR011598">
    <property type="entry name" value="bHLH_dom"/>
</dbReference>
<feature type="compositionally biased region" description="Basic and acidic residues" evidence="5">
    <location>
        <begin position="734"/>
        <end position="746"/>
    </location>
</feature>
<dbReference type="PANTHER" id="PTHR46196">
    <property type="entry name" value="TRANSCRIPTION FACTOR BHLH155-LIKE ISOFORM X1-RELATED"/>
    <property type="match status" value="1"/>
</dbReference>
<evidence type="ECO:0000256" key="3">
    <source>
        <dbReference type="ARBA" id="ARBA00023163"/>
    </source>
</evidence>
<evidence type="ECO:0000256" key="5">
    <source>
        <dbReference type="SAM" id="MobiDB-lite"/>
    </source>
</evidence>
<dbReference type="Pfam" id="PF23176">
    <property type="entry name" value="bHLH_LHW"/>
    <property type="match status" value="1"/>
</dbReference>
<dbReference type="GeneID" id="113857443"/>
<feature type="domain" description="BHLH" evidence="6">
    <location>
        <begin position="733"/>
        <end position="782"/>
    </location>
</feature>
<dbReference type="OrthoDB" id="1883654at2759"/>
<feature type="compositionally biased region" description="Polar residues" evidence="5">
    <location>
        <begin position="705"/>
        <end position="718"/>
    </location>
</feature>
<dbReference type="AlphaFoldDB" id="A0A8B8KMU1"/>
<dbReference type="PROSITE" id="PS50888">
    <property type="entry name" value="BHLH"/>
    <property type="match status" value="1"/>
</dbReference>
<evidence type="ECO:0000256" key="2">
    <source>
        <dbReference type="ARBA" id="ARBA00023015"/>
    </source>
</evidence>
<name>A0A8B8KMU1_ABRPR</name>
<evidence type="ECO:0000313" key="8">
    <source>
        <dbReference type="RefSeq" id="XP_027345136.1"/>
    </source>
</evidence>
<keyword evidence="2" id="KW-0805">Transcription regulation</keyword>
<feature type="region of interest" description="Disordered" evidence="5">
    <location>
        <begin position="705"/>
        <end position="746"/>
    </location>
</feature>
<evidence type="ECO:0000313" key="7">
    <source>
        <dbReference type="Proteomes" id="UP000694853"/>
    </source>
</evidence>
<dbReference type="CDD" id="cd18915">
    <property type="entry name" value="bHLH_AtLHW_like"/>
    <property type="match status" value="1"/>
</dbReference>
<dbReference type="GO" id="GO:0046983">
    <property type="term" value="F:protein dimerization activity"/>
    <property type="evidence" value="ECO:0007669"/>
    <property type="project" value="InterPro"/>
</dbReference>
<dbReference type="InterPro" id="IPR043561">
    <property type="entry name" value="LHW-like"/>
</dbReference>
<sequence length="985" mass="108145">MGFLLKEALKTLCSRNQWSYAVFWKIGCNNSKLLIWEDCYYEPLPSAFPQRSTSNLPFQDGEGCWFSSQSQQGGIQEEERVCSLINKMMANNSVNIAGEGIIGRAAFTGNYQWILLNNFTRDAFPSEVYTELHYQFSAGMQTVAVIPVLPHGVVQLGSFLPIMENLGFVNDVKNLILQLGCLPGALLSEDYSAKLSSEIHAGPVTVDPPVITSNCVSSLTNGSNQLSNSSHGSRSVAQPPRSLKGEINNYQASVLPPQTHNPNQIYDSLCQSKARSMISTSFCGQQKKTVVEAEAKVIPANHDSCLQQHTVHYARPAFNELASFGKLNLNNCSLKYMEQQILSAVGGQSHVNPNLNPLNAINMSQQKTDGGQMLEPIESSGSTSLLGGIPICSGMGNILRTNMINCSVSNPPKVSTADFSSTQKVEFGVQNDNSTNAGLYSVPNLTNPSVTSHLRLDGTNQKHACDALASTDQRIGNDLLQALKIPPLHLEEHVPMSDHIPGFVDDCLNKDITSQHMMKMNVKHEEACTQLSSGDDLFDVLGMDFKRNLLNGDWNKLLANDLEANAEHLDKKTTRMNLQGIGPDKSYSVNEAISESGIFSGTGSDHLLDAVVSKAQSAVKQNSDEMSCRTTLTRISTTSVPSPSCKQVMSDQVQGRLFDFPKMEIKTGAVETSSLRSGCSKDDAGNCSQTTSIYGSQLSSWVENGSNVKRESSVSTGYSKRPDEVCKSNRKRLKPGENPRPRPKDRQMIQDRVKELREIVPNGAKCSIDALLEKTIKHMLFLQSVTKHADKLKQTGESKIVSKEGGLLLKDNFEGGATWAYEVGSQSMVCPIIVEDLNPPRQMLVEMLCEERGFFLEIADLIRGLGLTILKGVMEARNDKIWARFAVEANRDVTRMEIFMSLVRLLDQTVKGGASSSNAIDNNMMVYHSFPQATQIPATVWRRMSLVSEEHLKINMAFVQCICMFSLVSAKTNLSCVGNVCLLML</sequence>
<dbReference type="KEGG" id="aprc:113857443"/>
<comment type="subcellular location">
    <subcellularLocation>
        <location evidence="1">Nucleus</location>
    </subcellularLocation>
</comment>